<keyword evidence="1 2" id="KW-0732">Signal</keyword>
<evidence type="ECO:0000256" key="2">
    <source>
        <dbReference type="SAM" id="SignalP"/>
    </source>
</evidence>
<dbReference type="Proteomes" id="UP000484164">
    <property type="component" value="Unassembled WGS sequence"/>
</dbReference>
<gene>
    <name evidence="4" type="ORF">F8C82_00360</name>
</gene>
<protein>
    <submittedName>
        <fullName evidence="4">T9SS type A sorting domain-containing protein</fullName>
    </submittedName>
</protein>
<dbReference type="Pfam" id="PF18962">
    <property type="entry name" value="Por_Secre_tail"/>
    <property type="match status" value="1"/>
</dbReference>
<dbReference type="NCBIfam" id="TIGR04183">
    <property type="entry name" value="Por_Secre_tail"/>
    <property type="match status" value="1"/>
</dbReference>
<dbReference type="Gene3D" id="2.60.40.10">
    <property type="entry name" value="Immunoglobulins"/>
    <property type="match status" value="1"/>
</dbReference>
<evidence type="ECO:0000313" key="4">
    <source>
        <dbReference type="EMBL" id="KAB2816884.1"/>
    </source>
</evidence>
<name>A0A6L3ZGA5_9FLAO</name>
<evidence type="ECO:0000259" key="3">
    <source>
        <dbReference type="Pfam" id="PF18962"/>
    </source>
</evidence>
<comment type="caution">
    <text evidence="4">The sequence shown here is derived from an EMBL/GenBank/DDBJ whole genome shotgun (WGS) entry which is preliminary data.</text>
</comment>
<organism evidence="4 5">
    <name type="scientific">Phaeocystidibacter marisrubri</name>
    <dbReference type="NCBI Taxonomy" id="1577780"/>
    <lineage>
        <taxon>Bacteria</taxon>
        <taxon>Pseudomonadati</taxon>
        <taxon>Bacteroidota</taxon>
        <taxon>Flavobacteriia</taxon>
        <taxon>Flavobacteriales</taxon>
        <taxon>Phaeocystidibacteraceae</taxon>
        <taxon>Phaeocystidibacter</taxon>
    </lineage>
</organism>
<dbReference type="InterPro" id="IPR036249">
    <property type="entry name" value="Thioredoxin-like_sf"/>
</dbReference>
<dbReference type="InterPro" id="IPR013783">
    <property type="entry name" value="Ig-like_fold"/>
</dbReference>
<keyword evidence="5" id="KW-1185">Reference proteome</keyword>
<dbReference type="EMBL" id="WBVQ01000001">
    <property type="protein sequence ID" value="KAB2816884.1"/>
    <property type="molecule type" value="Genomic_DNA"/>
</dbReference>
<dbReference type="RefSeq" id="WP_151691456.1">
    <property type="nucleotide sequence ID" value="NZ_BMGX01000002.1"/>
</dbReference>
<dbReference type="InterPro" id="IPR026444">
    <property type="entry name" value="Secre_tail"/>
</dbReference>
<feature type="chain" id="PRO_5026832586" evidence="2">
    <location>
        <begin position="19"/>
        <end position="314"/>
    </location>
</feature>
<reference evidence="4 5" key="1">
    <citation type="submission" date="2019-10" db="EMBL/GenBank/DDBJ databases">
        <title>Genome sequence of Phaeocystidibacter marisrubri JCM30614 (type strain).</title>
        <authorList>
            <person name="Bowman J.P."/>
        </authorList>
    </citation>
    <scope>NUCLEOTIDE SEQUENCE [LARGE SCALE GENOMIC DNA]</scope>
    <source>
        <strain evidence="4 5">JCM 30614</strain>
    </source>
</reference>
<feature type="signal peptide" evidence="2">
    <location>
        <begin position="1"/>
        <end position="18"/>
    </location>
</feature>
<accession>A0A6L3ZGA5</accession>
<evidence type="ECO:0000256" key="1">
    <source>
        <dbReference type="ARBA" id="ARBA00022729"/>
    </source>
</evidence>
<feature type="domain" description="Secretion system C-terminal sorting" evidence="3">
    <location>
        <begin position="251"/>
        <end position="313"/>
    </location>
</feature>
<sequence>MKAILLTLASFFTLHATAQVPKAIVVEHFTNSRCSICASRNPGLYTNLDANPEVMHIAYHPSSPYSNCIFSQHNPSENDLRTNFYGVYGATPRIVINGDVTNKSFTSSDLFDPYKNAMSEFDVRLTHRLTVDSVHIRLVVKVVAQGSSQFQLTVGVAEDTVYYNAPNGEGTHYDVFREFAVHDQMYAAATVGDSTVYEWSLARRNAWNGNALYAYALLQDSSTDDLLQAGRSAKVANSIGMGEMRAEDFRIYPNPASTVVKFEKFVHFSLFDMTGREVREGFADGMEVRQLPSGVYILRLNVEGESIVRRLIVE</sequence>
<dbReference type="SUPFAM" id="SSF52833">
    <property type="entry name" value="Thioredoxin-like"/>
    <property type="match status" value="1"/>
</dbReference>
<dbReference type="AlphaFoldDB" id="A0A6L3ZGA5"/>
<dbReference type="OrthoDB" id="6278496at2"/>
<evidence type="ECO:0000313" key="5">
    <source>
        <dbReference type="Proteomes" id="UP000484164"/>
    </source>
</evidence>
<proteinExistence type="predicted"/>